<dbReference type="WBParaSite" id="PTRK_0000658100.1">
    <property type="protein sequence ID" value="PTRK_0000658100.1"/>
    <property type="gene ID" value="PTRK_0000658100"/>
</dbReference>
<organism evidence="2 3">
    <name type="scientific">Parastrongyloides trichosuri</name>
    <name type="common">Possum-specific nematode worm</name>
    <dbReference type="NCBI Taxonomy" id="131310"/>
    <lineage>
        <taxon>Eukaryota</taxon>
        <taxon>Metazoa</taxon>
        <taxon>Ecdysozoa</taxon>
        <taxon>Nematoda</taxon>
        <taxon>Chromadorea</taxon>
        <taxon>Rhabditida</taxon>
        <taxon>Tylenchina</taxon>
        <taxon>Panagrolaimomorpha</taxon>
        <taxon>Strongyloidoidea</taxon>
        <taxon>Strongyloididae</taxon>
        <taxon>Parastrongyloides</taxon>
    </lineage>
</organism>
<sequence length="565" mass="64712">MTERTHNKNPRTRKKRKKTNQQSKNGKKVSYATLSNTSTTIDGNKKDYLEKTQGTQCELNRILEQQSKELGGSNKKVTDKEAGSPILEKKDVFVKVENEGTTNQKEGVMEEFPNAIIVHGNLNDIDKIEDNKLYVYYENIEFKNNNTRINVTNTDPTKEDRFKLYYECPPIKPVRMLGRQLNFFKAMLGLKNQKYSIDCSCKNTSNQLVKKIEKKSRGVYNNTRNIYKVLFKKNQGKTFSERCAFWPGRPEYFYYQTDEMYGKTYKEQIENHLIFTKGYGISSEEINLKMNPKNLKITNKITQANSDCINQGNFLFGYNHPCFFFTDPVEFFFLNTPEEHTIACCYVELKREPKYTIIYSHPNAMDLSDSVCGFPNLSDLARFLEVNFITYDYSGYGISNGKPTEEVLKSNLRTVINHVMNDRFVPIDRIVLFGYSIGGALSAMVAAEYSSLAGLILFGAPASLSAIVKYQLFKSNIKADNNVCGDVFNTVKAISNVYAPTLIVQSKVDKMVPHSNGYAIYCHAKNPVPPYLLDDIKHNYMDTSAFALLKVKEFIQYTLKQEPIK</sequence>
<name>A0A0N4ZFQ1_PARTI</name>
<dbReference type="STRING" id="131310.A0A0N4ZFQ1"/>
<dbReference type="GO" id="GO:0010008">
    <property type="term" value="C:endosome membrane"/>
    <property type="evidence" value="ECO:0007669"/>
    <property type="project" value="TreeGrafter"/>
</dbReference>
<protein>
    <submittedName>
        <fullName evidence="3">Hydrolase_4 domain-containing protein</fullName>
    </submittedName>
</protein>
<dbReference type="Gene3D" id="3.40.50.1820">
    <property type="entry name" value="alpha/beta hydrolase"/>
    <property type="match status" value="1"/>
</dbReference>
<dbReference type="Proteomes" id="UP000038045">
    <property type="component" value="Unplaced"/>
</dbReference>
<dbReference type="PANTHER" id="PTHR12277">
    <property type="entry name" value="ALPHA/BETA HYDROLASE DOMAIN-CONTAINING PROTEIN"/>
    <property type="match status" value="1"/>
</dbReference>
<dbReference type="PANTHER" id="PTHR12277:SF81">
    <property type="entry name" value="PROTEIN ABHD13"/>
    <property type="match status" value="1"/>
</dbReference>
<evidence type="ECO:0000313" key="3">
    <source>
        <dbReference type="WBParaSite" id="PTRK_0000658100.1"/>
    </source>
</evidence>
<proteinExistence type="predicted"/>
<reference evidence="3" key="1">
    <citation type="submission" date="2017-02" db="UniProtKB">
        <authorList>
            <consortium name="WormBaseParasite"/>
        </authorList>
    </citation>
    <scope>IDENTIFICATION</scope>
</reference>
<feature type="region of interest" description="Disordered" evidence="1">
    <location>
        <begin position="1"/>
        <end position="45"/>
    </location>
</feature>
<evidence type="ECO:0000256" key="1">
    <source>
        <dbReference type="SAM" id="MobiDB-lite"/>
    </source>
</evidence>
<feature type="compositionally biased region" description="Basic residues" evidence="1">
    <location>
        <begin position="7"/>
        <end position="19"/>
    </location>
</feature>
<accession>A0A0N4ZFQ1</accession>
<dbReference type="SUPFAM" id="SSF53474">
    <property type="entry name" value="alpha/beta-Hydrolases"/>
    <property type="match status" value="1"/>
</dbReference>
<feature type="compositionally biased region" description="Polar residues" evidence="1">
    <location>
        <begin position="32"/>
        <end position="42"/>
    </location>
</feature>
<dbReference type="GO" id="GO:0008474">
    <property type="term" value="F:palmitoyl-(protein) hydrolase activity"/>
    <property type="evidence" value="ECO:0007669"/>
    <property type="project" value="TreeGrafter"/>
</dbReference>
<evidence type="ECO:0000313" key="2">
    <source>
        <dbReference type="Proteomes" id="UP000038045"/>
    </source>
</evidence>
<dbReference type="InterPro" id="IPR029058">
    <property type="entry name" value="AB_hydrolase_fold"/>
</dbReference>
<dbReference type="GO" id="GO:0005886">
    <property type="term" value="C:plasma membrane"/>
    <property type="evidence" value="ECO:0007669"/>
    <property type="project" value="TreeGrafter"/>
</dbReference>
<keyword evidence="2" id="KW-1185">Reference proteome</keyword>
<dbReference type="AlphaFoldDB" id="A0A0N4ZFQ1"/>